<evidence type="ECO:0000256" key="1">
    <source>
        <dbReference type="SAM" id="MobiDB-lite"/>
    </source>
</evidence>
<feature type="region of interest" description="Disordered" evidence="1">
    <location>
        <begin position="1"/>
        <end position="40"/>
    </location>
</feature>
<dbReference type="InParanoid" id="A0A2K1QKV0"/>
<dbReference type="InterPro" id="IPR018858">
    <property type="entry name" value="DUF2458"/>
</dbReference>
<dbReference type="Proteomes" id="UP000243797">
    <property type="component" value="Unassembled WGS sequence"/>
</dbReference>
<dbReference type="AlphaFoldDB" id="A0A2K1QKV0"/>
<gene>
    <name evidence="2" type="ORF">CAC42_4219</name>
</gene>
<sequence>MADQTHHLPPNLADILSTLSKFAPPPAEQPSNEPDDDEYDPAAYLQETHTYGVAHPSIPNGTLQPSRQPAGPVVDPATITEWSAGLRCISKIAAQNPNFAPAIKRMISNQRKNEMDWYAKRQELKREQAQRGSTLNELNSIMKSIGAASAQPSHQPRSEEELRAELLAFDTKIHRAQVHMINAMTAELKALGVPFFGTRSDVLLERGGAADDTLKIPAKISSEDLRGLQQRMITYLEDMYKD</sequence>
<evidence type="ECO:0000313" key="2">
    <source>
        <dbReference type="EMBL" id="PNS15767.1"/>
    </source>
</evidence>
<protein>
    <submittedName>
        <fullName evidence="2">Uncharacterized protein</fullName>
    </submittedName>
</protein>
<dbReference type="OrthoDB" id="5363415at2759"/>
<reference evidence="2 3" key="1">
    <citation type="submission" date="2017-06" db="EMBL/GenBank/DDBJ databases">
        <title>Draft genome sequence of a variant of Elsinoe murrayae.</title>
        <authorList>
            <person name="Cheng Q."/>
        </authorList>
    </citation>
    <scope>NUCLEOTIDE SEQUENCE [LARGE SCALE GENOMIC DNA]</scope>
    <source>
        <strain evidence="2 3">CQ-2017a</strain>
    </source>
</reference>
<dbReference type="Pfam" id="PF10454">
    <property type="entry name" value="DUF2458"/>
    <property type="match status" value="1"/>
</dbReference>
<organism evidence="2 3">
    <name type="scientific">Sphaceloma murrayae</name>
    <dbReference type="NCBI Taxonomy" id="2082308"/>
    <lineage>
        <taxon>Eukaryota</taxon>
        <taxon>Fungi</taxon>
        <taxon>Dikarya</taxon>
        <taxon>Ascomycota</taxon>
        <taxon>Pezizomycotina</taxon>
        <taxon>Dothideomycetes</taxon>
        <taxon>Dothideomycetidae</taxon>
        <taxon>Myriangiales</taxon>
        <taxon>Elsinoaceae</taxon>
        <taxon>Sphaceloma</taxon>
    </lineage>
</organism>
<evidence type="ECO:0000313" key="3">
    <source>
        <dbReference type="Proteomes" id="UP000243797"/>
    </source>
</evidence>
<comment type="caution">
    <text evidence="2">The sequence shown here is derived from an EMBL/GenBank/DDBJ whole genome shotgun (WGS) entry which is preliminary data.</text>
</comment>
<dbReference type="EMBL" id="NKHZ01000068">
    <property type="protein sequence ID" value="PNS15767.1"/>
    <property type="molecule type" value="Genomic_DNA"/>
</dbReference>
<accession>A0A2K1QKV0</accession>
<proteinExistence type="predicted"/>
<keyword evidence="3" id="KW-1185">Reference proteome</keyword>
<name>A0A2K1QKV0_9PEZI</name>